<organism evidence="2 3">
    <name type="scientific">Williamsia marianensis</name>
    <dbReference type="NCBI Taxonomy" id="85044"/>
    <lineage>
        <taxon>Bacteria</taxon>
        <taxon>Bacillati</taxon>
        <taxon>Actinomycetota</taxon>
        <taxon>Actinomycetes</taxon>
        <taxon>Mycobacteriales</taxon>
        <taxon>Nocardiaceae</taxon>
        <taxon>Williamsia</taxon>
    </lineage>
</organism>
<dbReference type="InterPro" id="IPR041413">
    <property type="entry name" value="MLTR_LBD"/>
</dbReference>
<dbReference type="SUPFAM" id="SSF47413">
    <property type="entry name" value="lambda repressor-like DNA-binding domains"/>
    <property type="match status" value="1"/>
</dbReference>
<dbReference type="Pfam" id="PF17765">
    <property type="entry name" value="MLTR_LBD"/>
    <property type="match status" value="1"/>
</dbReference>
<evidence type="ECO:0000259" key="1">
    <source>
        <dbReference type="PROSITE" id="PS50943"/>
    </source>
</evidence>
<dbReference type="Gene3D" id="1.10.260.40">
    <property type="entry name" value="lambda repressor-like DNA-binding domains"/>
    <property type="match status" value="1"/>
</dbReference>
<dbReference type="PANTHER" id="PTHR35010:SF4">
    <property type="entry name" value="BLL5781 PROTEIN"/>
    <property type="match status" value="1"/>
</dbReference>
<dbReference type="GO" id="GO:0003677">
    <property type="term" value="F:DNA binding"/>
    <property type="evidence" value="ECO:0007669"/>
    <property type="project" value="InterPro"/>
</dbReference>
<proteinExistence type="predicted"/>
<protein>
    <submittedName>
        <fullName evidence="2">Transcriptional regulator</fullName>
    </submittedName>
</protein>
<comment type="caution">
    <text evidence="2">The sequence shown here is derived from an EMBL/GenBank/DDBJ whole genome shotgun (WGS) entry which is preliminary data.</text>
</comment>
<dbReference type="SMART" id="SM00530">
    <property type="entry name" value="HTH_XRE"/>
    <property type="match status" value="1"/>
</dbReference>
<dbReference type="Gene3D" id="3.30.450.180">
    <property type="match status" value="1"/>
</dbReference>
<dbReference type="Proteomes" id="UP000225108">
    <property type="component" value="Unassembled WGS sequence"/>
</dbReference>
<sequence length="264" mass="29671">MTEEQRYLFGDLLRQWRTTRKVPQLELASAADVSARHLSFLETGRSVPSRAMVLRLAEHLDVPLRERNQMLLAAGYAPSYGETPLDGSRMTMVRSALRQVLAATEPYPALAVDRHWNLVDANAAVAAFTDGAPDDLLEPPFNVLEFSLDPRGLGPRIINHRQWRRHLLERLDRQIRVTGDPELKALLARLLQYPEPDADEDADAGATLSGDVAIYLRLRSDRGELSFFSTVTTFGTPLDVTVDELSVESFYPADDKTAEFLRLR</sequence>
<accession>A0A2G3PLB2</accession>
<dbReference type="PANTHER" id="PTHR35010">
    <property type="entry name" value="BLL4672 PROTEIN-RELATED"/>
    <property type="match status" value="1"/>
</dbReference>
<evidence type="ECO:0000313" key="2">
    <source>
        <dbReference type="EMBL" id="PHV66523.1"/>
    </source>
</evidence>
<evidence type="ECO:0000313" key="3">
    <source>
        <dbReference type="Proteomes" id="UP000225108"/>
    </source>
</evidence>
<dbReference type="CDD" id="cd00093">
    <property type="entry name" value="HTH_XRE"/>
    <property type="match status" value="1"/>
</dbReference>
<dbReference type="InterPro" id="IPR001387">
    <property type="entry name" value="Cro/C1-type_HTH"/>
</dbReference>
<dbReference type="RefSeq" id="WP_099382561.1">
    <property type="nucleotide sequence ID" value="NZ_PEBD01000008.1"/>
</dbReference>
<feature type="domain" description="HTH cro/C1-type" evidence="1">
    <location>
        <begin position="13"/>
        <end position="67"/>
    </location>
</feature>
<reference evidence="2 3" key="1">
    <citation type="submission" date="2017-10" db="EMBL/GenBank/DDBJ databases">
        <title>The draft genome sequence of Williamsia sp. BULT 1.1 isolated from the semi-arid grassland soils from South Africa.</title>
        <authorList>
            <person name="Kabwe M.H."/>
            <person name="Govender N."/>
            <person name="Mutseka Lunga P."/>
            <person name="Vikram S."/>
            <person name="Makhalanyane T.P."/>
        </authorList>
    </citation>
    <scope>NUCLEOTIDE SEQUENCE [LARGE SCALE GENOMIC DNA]</scope>
    <source>
        <strain evidence="2 3">BULT 1.1</strain>
    </source>
</reference>
<dbReference type="Pfam" id="PF13560">
    <property type="entry name" value="HTH_31"/>
    <property type="match status" value="1"/>
</dbReference>
<dbReference type="EMBL" id="PEBD01000008">
    <property type="protein sequence ID" value="PHV66523.1"/>
    <property type="molecule type" value="Genomic_DNA"/>
</dbReference>
<name>A0A2G3PLB2_WILMA</name>
<dbReference type="InterPro" id="IPR010982">
    <property type="entry name" value="Lambda_DNA-bd_dom_sf"/>
</dbReference>
<dbReference type="PROSITE" id="PS50943">
    <property type="entry name" value="HTH_CROC1"/>
    <property type="match status" value="1"/>
</dbReference>
<gene>
    <name evidence="2" type="ORF">CSW57_09380</name>
</gene>
<dbReference type="AlphaFoldDB" id="A0A2G3PLB2"/>